<dbReference type="EMBL" id="JAWDGP010003795">
    <property type="protein sequence ID" value="KAK3770616.1"/>
    <property type="molecule type" value="Genomic_DNA"/>
</dbReference>
<comment type="caution">
    <text evidence="2">The sequence shown here is derived from an EMBL/GenBank/DDBJ whole genome shotgun (WGS) entry which is preliminary data.</text>
</comment>
<feature type="region of interest" description="Disordered" evidence="1">
    <location>
        <begin position="299"/>
        <end position="325"/>
    </location>
</feature>
<accession>A0AAE0ZKK3</accession>
<evidence type="ECO:0000313" key="2">
    <source>
        <dbReference type="EMBL" id="KAK3770616.1"/>
    </source>
</evidence>
<reference evidence="2" key="1">
    <citation type="journal article" date="2023" name="G3 (Bethesda)">
        <title>A reference genome for the long-term kleptoplast-retaining sea slug Elysia crispata morphotype clarki.</title>
        <authorList>
            <person name="Eastman K.E."/>
            <person name="Pendleton A.L."/>
            <person name="Shaikh M.A."/>
            <person name="Suttiyut T."/>
            <person name="Ogas R."/>
            <person name="Tomko P."/>
            <person name="Gavelis G."/>
            <person name="Widhalm J.R."/>
            <person name="Wisecaver J.H."/>
        </authorList>
    </citation>
    <scope>NUCLEOTIDE SEQUENCE</scope>
    <source>
        <strain evidence="2">ECLA1</strain>
    </source>
</reference>
<keyword evidence="3" id="KW-1185">Reference proteome</keyword>
<feature type="region of interest" description="Disordered" evidence="1">
    <location>
        <begin position="1"/>
        <end position="52"/>
    </location>
</feature>
<sequence length="445" mass="48491">MRKWRFSDNVSSRRRTGSPSHGLYSDQDNTMTNSHSFSRRTDVRGERSPRPDQSMLIKLANVSGRTADSVSRVENVKTASSRKICRSKFDGSALGNSSKVNQAPRTAGKTARKTGGKRRLSEPLNSTAADCARPRSATDSARLDSASGSDGSALNRRLDKRENSEHESFLDEQGIQSDVHCGETDLYNGRRIVHLPPAIPLSESERSPRRRTSRVVEFQNPVFLGLGDSTSSDIHSSSVNEDSLPRGFARCSSRRDSRLEGTSSRHVARECAEAASPRESPDSCTCSVSSARSREVRTLATPGARGTGSPVADCNVRPTSTGRTSSTCHLAPADVRQVCRSPTMFEEGGVGLVDPLAALTELSSDRRRVLGQCPCHTPDSGIGLTLDTILEEEDQVEEDWTPRAEYDFADSDDDWIVISPEGITETYRDSGQYSQVITVHGIGNI</sequence>
<feature type="compositionally biased region" description="Polar residues" evidence="1">
    <location>
        <begin position="26"/>
        <end position="36"/>
    </location>
</feature>
<organism evidence="2 3">
    <name type="scientific">Elysia crispata</name>
    <name type="common">lettuce slug</name>
    <dbReference type="NCBI Taxonomy" id="231223"/>
    <lineage>
        <taxon>Eukaryota</taxon>
        <taxon>Metazoa</taxon>
        <taxon>Spiralia</taxon>
        <taxon>Lophotrochozoa</taxon>
        <taxon>Mollusca</taxon>
        <taxon>Gastropoda</taxon>
        <taxon>Heterobranchia</taxon>
        <taxon>Euthyneura</taxon>
        <taxon>Panpulmonata</taxon>
        <taxon>Sacoglossa</taxon>
        <taxon>Placobranchoidea</taxon>
        <taxon>Plakobranchidae</taxon>
        <taxon>Elysia</taxon>
    </lineage>
</organism>
<feature type="region of interest" description="Disordered" evidence="1">
    <location>
        <begin position="89"/>
        <end position="175"/>
    </location>
</feature>
<evidence type="ECO:0000256" key="1">
    <source>
        <dbReference type="SAM" id="MobiDB-lite"/>
    </source>
</evidence>
<evidence type="ECO:0000313" key="3">
    <source>
        <dbReference type="Proteomes" id="UP001283361"/>
    </source>
</evidence>
<gene>
    <name evidence="2" type="ORF">RRG08_052956</name>
</gene>
<proteinExistence type="predicted"/>
<dbReference type="Proteomes" id="UP001283361">
    <property type="component" value="Unassembled WGS sequence"/>
</dbReference>
<feature type="compositionally biased region" description="Polar residues" evidence="1">
    <location>
        <begin position="94"/>
        <end position="104"/>
    </location>
</feature>
<feature type="compositionally biased region" description="Basic and acidic residues" evidence="1">
    <location>
        <begin position="39"/>
        <end position="50"/>
    </location>
</feature>
<dbReference type="AlphaFoldDB" id="A0AAE0ZKK3"/>
<feature type="compositionally biased region" description="Basic and acidic residues" evidence="1">
    <location>
        <begin position="156"/>
        <end position="169"/>
    </location>
</feature>
<name>A0AAE0ZKK3_9GAST</name>
<protein>
    <submittedName>
        <fullName evidence="2">Uncharacterized protein</fullName>
    </submittedName>
</protein>